<dbReference type="EMBL" id="JAKUDN010000002">
    <property type="protein sequence ID" value="MCP8352437.1"/>
    <property type="molecule type" value="Genomic_DNA"/>
</dbReference>
<dbReference type="PANTHER" id="PTHR38103">
    <property type="entry name" value="RECOMBINATION-ASSOCIATED PROTEIN RDGC"/>
    <property type="match status" value="1"/>
</dbReference>
<dbReference type="Pfam" id="PF04381">
    <property type="entry name" value="RdgC"/>
    <property type="match status" value="1"/>
</dbReference>
<comment type="similarity">
    <text evidence="2">Belongs to the RdgC family.</text>
</comment>
<dbReference type="Proteomes" id="UP001320768">
    <property type="component" value="Unassembled WGS sequence"/>
</dbReference>
<organism evidence="6 7">
    <name type="scientific">Candidatus Synchoanobacter obligatus</name>
    <dbReference type="NCBI Taxonomy" id="2919597"/>
    <lineage>
        <taxon>Bacteria</taxon>
        <taxon>Pseudomonadati</taxon>
        <taxon>Pseudomonadota</taxon>
        <taxon>Gammaproteobacteria</taxon>
        <taxon>Candidatus Comchoanobacterales</taxon>
        <taxon>Candidatus Comchoanobacteraceae</taxon>
        <taxon>Candidatus Synchoanobacter</taxon>
    </lineage>
</organism>
<keyword evidence="4" id="KW-0963">Cytoplasm</keyword>
<comment type="caution">
    <text evidence="6">The sequence shown here is derived from an EMBL/GenBank/DDBJ whole genome shotgun (WGS) entry which is preliminary data.</text>
</comment>
<dbReference type="PANTHER" id="PTHR38103:SF1">
    <property type="entry name" value="RECOMBINATION-ASSOCIATED PROTEIN RDGC"/>
    <property type="match status" value="1"/>
</dbReference>
<dbReference type="InterPro" id="IPR007476">
    <property type="entry name" value="RdgC"/>
</dbReference>
<accession>A0ABT1L5I9</accession>
<evidence type="ECO:0000256" key="1">
    <source>
        <dbReference type="ARBA" id="ARBA00004453"/>
    </source>
</evidence>
<proteinExistence type="inferred from homology"/>
<name>A0ABT1L5I9_9GAMM</name>
<evidence type="ECO:0000256" key="4">
    <source>
        <dbReference type="ARBA" id="ARBA00022490"/>
    </source>
</evidence>
<comment type="subcellular location">
    <subcellularLocation>
        <location evidence="1">Cytoplasm</location>
        <location evidence="1">Nucleoid</location>
    </subcellularLocation>
</comment>
<keyword evidence="5" id="KW-0233">DNA recombination</keyword>
<evidence type="ECO:0000313" key="7">
    <source>
        <dbReference type="Proteomes" id="UP001320768"/>
    </source>
</evidence>
<dbReference type="RefSeq" id="WP_258569541.1">
    <property type="nucleotide sequence ID" value="NZ_JAKUDN010000002.1"/>
</dbReference>
<evidence type="ECO:0000256" key="3">
    <source>
        <dbReference type="ARBA" id="ARBA00022296"/>
    </source>
</evidence>
<protein>
    <recommendedName>
        <fullName evidence="3">Recombination-associated protein RdgC</fullName>
    </recommendedName>
</protein>
<reference evidence="6 7" key="1">
    <citation type="journal article" date="2022" name="Nat. Microbiol.">
        <title>The microbiome of a bacterivorous marine choanoflagellate contains a resource-demanding obligate bacterial associate.</title>
        <authorList>
            <person name="Needham D.M."/>
            <person name="Poirier C."/>
            <person name="Bachy C."/>
            <person name="George E.E."/>
            <person name="Wilken S."/>
            <person name="Yung C.C.M."/>
            <person name="Limardo A.J."/>
            <person name="Morando M."/>
            <person name="Sudek L."/>
            <person name="Malmstrom R.R."/>
            <person name="Keeling P.J."/>
            <person name="Santoro A.E."/>
            <person name="Worden A.Z."/>
        </authorList>
    </citation>
    <scope>NUCLEOTIDE SEQUENCE [LARGE SCALE GENOMIC DNA]</scope>
    <source>
        <strain evidence="6 7">Comchoano-2</strain>
    </source>
</reference>
<evidence type="ECO:0000256" key="2">
    <source>
        <dbReference type="ARBA" id="ARBA00008657"/>
    </source>
</evidence>
<keyword evidence="7" id="KW-1185">Reference proteome</keyword>
<gene>
    <name evidence="6" type="ORF">MKS91_03925</name>
</gene>
<sequence>MWLKQVSWFDMRSNLLLEGEALEEALSQKQAYKPHATQSRSLGWVSPLGEGHPLCVESGSYLWLAVRIDQKLLPANVVKDVVAEKLAEQEAMQGYPPTNKQRRVMKDEVTLDLLPKAFVVSKKVQVIVDHDNKLLMVDSTSASVKDVVIDLLRQTVGSLPLTHYIEQRTAISHVLKNWVTEPPEGIDIESEYTLINPNDVNAKARVTGLDESAILGHLSQGMTVSQLMVQYHAQLKFQMTDQLDFSRVKFLNFGEEEKLDDPIAQAMADFSLTVPYFTQIIKACKTWFPLEQTEEEEAVNVIE</sequence>
<evidence type="ECO:0000256" key="5">
    <source>
        <dbReference type="ARBA" id="ARBA00023172"/>
    </source>
</evidence>
<evidence type="ECO:0000313" key="6">
    <source>
        <dbReference type="EMBL" id="MCP8352437.1"/>
    </source>
</evidence>